<dbReference type="InterPro" id="IPR047655">
    <property type="entry name" value="Transpos_IS630-like"/>
</dbReference>
<name>A0ABS8I9B5_9NOSO</name>
<dbReference type="InterPro" id="IPR036397">
    <property type="entry name" value="RNaseH_sf"/>
</dbReference>
<protein>
    <submittedName>
        <fullName evidence="2">IS630 family transposase</fullName>
    </submittedName>
</protein>
<evidence type="ECO:0000313" key="2">
    <source>
        <dbReference type="EMBL" id="MCC5600774.1"/>
    </source>
</evidence>
<dbReference type="RefSeq" id="WP_229485837.1">
    <property type="nucleotide sequence ID" value="NZ_JAIVFQ010000022.1"/>
</dbReference>
<dbReference type="InterPro" id="IPR038717">
    <property type="entry name" value="Tc1-like_DDE_dom"/>
</dbReference>
<dbReference type="InterPro" id="IPR012337">
    <property type="entry name" value="RNaseH-like_sf"/>
</dbReference>
<comment type="caution">
    <text evidence="2">The sequence shown here is derived from an EMBL/GenBank/DDBJ whole genome shotgun (WGS) entry which is preliminary data.</text>
</comment>
<dbReference type="SUPFAM" id="SSF53098">
    <property type="entry name" value="Ribonuclease H-like"/>
    <property type="match status" value="1"/>
</dbReference>
<keyword evidence="3" id="KW-1185">Reference proteome</keyword>
<evidence type="ECO:0000313" key="3">
    <source>
        <dbReference type="Proteomes" id="UP001199525"/>
    </source>
</evidence>
<dbReference type="Proteomes" id="UP001199525">
    <property type="component" value="Unassembled WGS sequence"/>
</dbReference>
<dbReference type="Gene3D" id="3.30.420.10">
    <property type="entry name" value="Ribonuclease H-like superfamily/Ribonuclease H"/>
    <property type="match status" value="1"/>
</dbReference>
<organism evidence="2 3">
    <name type="scientific">Nostoc favosum CHAB5714</name>
    <dbReference type="NCBI Taxonomy" id="2780399"/>
    <lineage>
        <taxon>Bacteria</taxon>
        <taxon>Bacillati</taxon>
        <taxon>Cyanobacteriota</taxon>
        <taxon>Cyanophyceae</taxon>
        <taxon>Nostocales</taxon>
        <taxon>Nostocaceae</taxon>
        <taxon>Nostoc</taxon>
        <taxon>Nostoc favosum</taxon>
    </lineage>
</organism>
<sequence>MMERSLSQWDCTELAHQVIAAKITGSISASTVRRILNSHKLKPWRHHLWLSPKAPRDEAFVKSIKEISSLYTRPLNPDEMVLCVDEKTNLQPRPRKSKTLPAKPELPVRVEHEYERKGALNLFAAFDTRSGRVWGQTYERKRQEEFIAFLEYLDKEIPLSITTIHVVLDNLSVHKGKKVQAWLAKHHRFVFHHPPVHCSWMNQVEQWFSILQRKRLKISDFADKKVLSERLQTFISEWNTKAHPFAWSEKSILKVITKCQIPDENFTTQIDLAIAA</sequence>
<dbReference type="EMBL" id="JAIVFQ010000022">
    <property type="protein sequence ID" value="MCC5600774.1"/>
    <property type="molecule type" value="Genomic_DNA"/>
</dbReference>
<proteinExistence type="predicted"/>
<evidence type="ECO:0000259" key="1">
    <source>
        <dbReference type="Pfam" id="PF13358"/>
    </source>
</evidence>
<feature type="domain" description="Tc1-like transposase DDE" evidence="1">
    <location>
        <begin position="81"/>
        <end position="226"/>
    </location>
</feature>
<accession>A0ABS8I9B5</accession>
<dbReference type="NCBIfam" id="NF033545">
    <property type="entry name" value="transpos_IS630"/>
    <property type="match status" value="1"/>
</dbReference>
<gene>
    <name evidence="2" type="ORF">LC586_16490</name>
</gene>
<reference evidence="2 3" key="1">
    <citation type="journal article" date="2021" name="Microorganisms">
        <title>Genome Evolution of Filamentous Cyanobacterium Nostoc Species: From Facultative Symbiosis to Free Living.</title>
        <authorList>
            <person name="Huo D."/>
            <person name="Li H."/>
            <person name="Cai F."/>
            <person name="Guo X."/>
            <person name="Qiao Z."/>
            <person name="Wang W."/>
            <person name="Yu G."/>
            <person name="Li R."/>
        </authorList>
    </citation>
    <scope>NUCLEOTIDE SEQUENCE [LARGE SCALE GENOMIC DNA]</scope>
    <source>
        <strain evidence="2 3">CHAB 5714</strain>
    </source>
</reference>
<dbReference type="Pfam" id="PF13358">
    <property type="entry name" value="DDE_3"/>
    <property type="match status" value="1"/>
</dbReference>